<dbReference type="AlphaFoldDB" id="A0A0N0NSE9"/>
<gene>
    <name evidence="3" type="ORF">AB675_290</name>
</gene>
<keyword evidence="4" id="KW-1185">Reference proteome</keyword>
<proteinExistence type="predicted"/>
<dbReference type="InterPro" id="IPR050983">
    <property type="entry name" value="GST_Omega/HSP26"/>
</dbReference>
<dbReference type="SUPFAM" id="SSF52833">
    <property type="entry name" value="Thioredoxin-like"/>
    <property type="match status" value="1"/>
</dbReference>
<protein>
    <submittedName>
        <fullName evidence="3">Glutathione S-transferase U5</fullName>
    </submittedName>
</protein>
<dbReference type="STRING" id="1664694.A0A0N0NSE9"/>
<dbReference type="EMBL" id="LFJN01000001">
    <property type="protein sequence ID" value="KPI45929.1"/>
    <property type="molecule type" value="Genomic_DNA"/>
</dbReference>
<dbReference type="Pfam" id="PF00043">
    <property type="entry name" value="GST_C"/>
    <property type="match status" value="1"/>
</dbReference>
<dbReference type="SFLD" id="SFLDG00358">
    <property type="entry name" value="Main_(cytGST)"/>
    <property type="match status" value="1"/>
</dbReference>
<feature type="domain" description="GST C-terminal" evidence="2">
    <location>
        <begin position="90"/>
        <end position="222"/>
    </location>
</feature>
<dbReference type="SFLD" id="SFLDS00019">
    <property type="entry name" value="Glutathione_Transferase_(cytos"/>
    <property type="match status" value="1"/>
</dbReference>
<dbReference type="InterPro" id="IPR036249">
    <property type="entry name" value="Thioredoxin-like_sf"/>
</dbReference>
<dbReference type="PROSITE" id="PS50405">
    <property type="entry name" value="GST_CTER"/>
    <property type="match status" value="1"/>
</dbReference>
<dbReference type="InterPro" id="IPR040079">
    <property type="entry name" value="Glutathione_S-Trfase"/>
</dbReference>
<dbReference type="Pfam" id="PF13409">
    <property type="entry name" value="GST_N_2"/>
    <property type="match status" value="1"/>
</dbReference>
<dbReference type="InterPro" id="IPR004045">
    <property type="entry name" value="Glutathione_S-Trfase_N"/>
</dbReference>
<dbReference type="PANTHER" id="PTHR43968">
    <property type="match status" value="1"/>
</dbReference>
<evidence type="ECO:0000259" key="2">
    <source>
        <dbReference type="PROSITE" id="PS50405"/>
    </source>
</evidence>
<dbReference type="OrthoDB" id="249703at2759"/>
<dbReference type="GeneID" id="28734788"/>
<dbReference type="SUPFAM" id="SSF47616">
    <property type="entry name" value="GST C-terminal domain-like"/>
    <property type="match status" value="1"/>
</dbReference>
<accession>A0A0N0NSE9</accession>
<dbReference type="Gene3D" id="3.40.30.10">
    <property type="entry name" value="Glutaredoxin"/>
    <property type="match status" value="1"/>
</dbReference>
<dbReference type="GO" id="GO:0016740">
    <property type="term" value="F:transferase activity"/>
    <property type="evidence" value="ECO:0007669"/>
    <property type="project" value="UniProtKB-KW"/>
</dbReference>
<dbReference type="InterPro" id="IPR010987">
    <property type="entry name" value="Glutathione-S-Trfase_C-like"/>
</dbReference>
<dbReference type="CDD" id="cd00570">
    <property type="entry name" value="GST_N_family"/>
    <property type="match status" value="1"/>
</dbReference>
<dbReference type="GO" id="GO:0005737">
    <property type="term" value="C:cytoplasm"/>
    <property type="evidence" value="ECO:0007669"/>
    <property type="project" value="TreeGrafter"/>
</dbReference>
<feature type="domain" description="GST N-terminal" evidence="1">
    <location>
        <begin position="5"/>
        <end position="85"/>
    </location>
</feature>
<dbReference type="PROSITE" id="PS50404">
    <property type="entry name" value="GST_NTER"/>
    <property type="match status" value="1"/>
</dbReference>
<evidence type="ECO:0000313" key="4">
    <source>
        <dbReference type="Proteomes" id="UP000038010"/>
    </source>
</evidence>
<reference evidence="3 4" key="1">
    <citation type="submission" date="2015-06" db="EMBL/GenBank/DDBJ databases">
        <title>Draft genome of the ant-associated black yeast Phialophora attae CBS 131958.</title>
        <authorList>
            <person name="Moreno L.F."/>
            <person name="Stielow B.J."/>
            <person name="de Hoog S."/>
            <person name="Vicente V.A."/>
            <person name="Weiss V.A."/>
            <person name="de Vries M."/>
            <person name="Cruz L.M."/>
            <person name="Souza E.M."/>
        </authorList>
    </citation>
    <scope>NUCLEOTIDE SEQUENCE [LARGE SCALE GENOMIC DNA]</scope>
    <source>
        <strain evidence="3 4">CBS 131958</strain>
    </source>
</reference>
<comment type="caution">
    <text evidence="3">The sequence shown here is derived from an EMBL/GenBank/DDBJ whole genome shotgun (WGS) entry which is preliminary data.</text>
</comment>
<evidence type="ECO:0000259" key="1">
    <source>
        <dbReference type="PROSITE" id="PS50404"/>
    </source>
</evidence>
<dbReference type="InterPro" id="IPR004046">
    <property type="entry name" value="GST_C"/>
</dbReference>
<evidence type="ECO:0000313" key="3">
    <source>
        <dbReference type="EMBL" id="KPI45929.1"/>
    </source>
</evidence>
<organism evidence="3 4">
    <name type="scientific">Cyphellophora attinorum</name>
    <dbReference type="NCBI Taxonomy" id="1664694"/>
    <lineage>
        <taxon>Eukaryota</taxon>
        <taxon>Fungi</taxon>
        <taxon>Dikarya</taxon>
        <taxon>Ascomycota</taxon>
        <taxon>Pezizomycotina</taxon>
        <taxon>Eurotiomycetes</taxon>
        <taxon>Chaetothyriomycetidae</taxon>
        <taxon>Chaetothyriales</taxon>
        <taxon>Cyphellophoraceae</taxon>
        <taxon>Cyphellophora</taxon>
    </lineage>
</organism>
<dbReference type="Proteomes" id="UP000038010">
    <property type="component" value="Unassembled WGS sequence"/>
</dbReference>
<dbReference type="CDD" id="cd00299">
    <property type="entry name" value="GST_C_family"/>
    <property type="match status" value="1"/>
</dbReference>
<dbReference type="PANTHER" id="PTHR43968:SF6">
    <property type="entry name" value="GLUTATHIONE S-TRANSFERASE OMEGA"/>
    <property type="match status" value="1"/>
</dbReference>
<name>A0A0N0NSE9_9EURO</name>
<keyword evidence="3" id="KW-0808">Transferase</keyword>
<dbReference type="RefSeq" id="XP_018005892.1">
    <property type="nucleotide sequence ID" value="XM_018142919.1"/>
</dbReference>
<dbReference type="Gene3D" id="1.20.1050.10">
    <property type="match status" value="1"/>
</dbReference>
<dbReference type="VEuPathDB" id="FungiDB:AB675_290"/>
<sequence>MASQTKPHLLAHPVSSYVQKVKIALREKGIEFTTEVPSDISSTNDGPLHESNLRVEVPVLLHGDTTIFDSTIILEYLEDVWPEPALLPKGPAERAKARMIEDVCDTSYEAVNWGLGEIRTFGRADDSPDLKAQLEAKAEQQTSAIQAWLEQQLVGPWFNGEHFGWADICAAPMVNRSFTYGLAPKEGSKLKGWHERLSARQAVKSTFDEYENGLKAFRDPRAKEAYLSGMRKREYRDHRLEWMVKSGAVSIVEKGIKNNNIRFTWP</sequence>
<dbReference type="InterPro" id="IPR036282">
    <property type="entry name" value="Glutathione-S-Trfase_C_sf"/>
</dbReference>